<dbReference type="PANTHER" id="PTHR37314">
    <property type="entry name" value="SLR0142 PROTEIN"/>
    <property type="match status" value="1"/>
</dbReference>
<reference evidence="2 3" key="1">
    <citation type="submission" date="2023-10" db="EMBL/GenBank/DDBJ databases">
        <authorList>
            <person name="Botero Cardona J."/>
        </authorList>
    </citation>
    <scope>NUCLEOTIDE SEQUENCE [LARGE SCALE GENOMIC DNA]</scope>
    <source>
        <strain evidence="2 3">R-55214</strain>
    </source>
</reference>
<dbReference type="InterPro" id="IPR010699">
    <property type="entry name" value="DUF1275"/>
</dbReference>
<evidence type="ECO:0000256" key="1">
    <source>
        <dbReference type="SAM" id="Phobius"/>
    </source>
</evidence>
<keyword evidence="1" id="KW-0472">Membrane</keyword>
<feature type="transmembrane region" description="Helical" evidence="1">
    <location>
        <begin position="69"/>
        <end position="86"/>
    </location>
</feature>
<gene>
    <name evidence="2" type="ORF">R55214_HHFBAMCI_00836</name>
</gene>
<feature type="transmembrane region" description="Helical" evidence="1">
    <location>
        <begin position="207"/>
        <end position="227"/>
    </location>
</feature>
<dbReference type="Proteomes" id="UP001314166">
    <property type="component" value="Unassembled WGS sequence"/>
</dbReference>
<feature type="transmembrane region" description="Helical" evidence="1">
    <location>
        <begin position="21"/>
        <end position="40"/>
    </location>
</feature>
<keyword evidence="3" id="KW-1185">Reference proteome</keyword>
<comment type="caution">
    <text evidence="2">The sequence shown here is derived from an EMBL/GenBank/DDBJ whole genome shotgun (WGS) entry which is preliminary data.</text>
</comment>
<evidence type="ECO:0000313" key="3">
    <source>
        <dbReference type="Proteomes" id="UP001314166"/>
    </source>
</evidence>
<dbReference type="Pfam" id="PF06912">
    <property type="entry name" value="DUF1275"/>
    <property type="match status" value="1"/>
</dbReference>
<protein>
    <submittedName>
        <fullName evidence="2">UPF0700 family (YoaK)</fullName>
    </submittedName>
</protein>
<dbReference type="EMBL" id="CAUZMB010000004">
    <property type="protein sequence ID" value="CAK1241254.1"/>
    <property type="molecule type" value="Genomic_DNA"/>
</dbReference>
<proteinExistence type="predicted"/>
<name>A0ABN9YRV5_9LACO</name>
<evidence type="ECO:0000313" key="2">
    <source>
        <dbReference type="EMBL" id="CAK1241254.1"/>
    </source>
</evidence>
<sequence length="230" mass="25064">MVSVLEVTDLSKNLFPSHERLLFGSLLTFTAGSLDAYSYLIHGEVFAGLQTGNLILLGINLGKMHFSTASHYLISLLAFGVGTLLIKVLQHVLENKGASKTTERRLVLWYMTAILVLSAILQKHVPNLVGTSILSFAAAAELQEFRKLKGAPFMPLMMTGNFRTLYEALYESLFRGNTKMAQTAIDIATVIFTFFLGALLISATVPVLAGLAILIPALVTLIMSQLVTMK</sequence>
<feature type="transmembrane region" description="Helical" evidence="1">
    <location>
        <begin position="106"/>
        <end position="122"/>
    </location>
</feature>
<accession>A0ABN9YRV5</accession>
<keyword evidence="1" id="KW-0812">Transmembrane</keyword>
<dbReference type="PANTHER" id="PTHR37314:SF4">
    <property type="entry name" value="UPF0700 TRANSMEMBRANE PROTEIN YOAK"/>
    <property type="match status" value="1"/>
</dbReference>
<keyword evidence="1" id="KW-1133">Transmembrane helix</keyword>
<feature type="transmembrane region" description="Helical" evidence="1">
    <location>
        <begin position="183"/>
        <end position="201"/>
    </location>
</feature>
<organism evidence="2 3">
    <name type="scientific">Fructobacillus evanidus</name>
    <dbReference type="NCBI Taxonomy" id="3064281"/>
    <lineage>
        <taxon>Bacteria</taxon>
        <taxon>Bacillati</taxon>
        <taxon>Bacillota</taxon>
        <taxon>Bacilli</taxon>
        <taxon>Lactobacillales</taxon>
        <taxon>Lactobacillaceae</taxon>
        <taxon>Fructobacillus</taxon>
    </lineage>
</organism>